<sequence length="340" mass="38173">MARLREEVTANPAGRSTKHAPDTARRFLGGQKEVPGAAQARTREYFKLRRYLFVVRVGHVHNLFFPTLHRFFPALPAPRVELEGSNIKTLCQDLARQLSSIANNWSRSCWQTSKFLCSDHISGQHDGAKTANPALVISRPSEDVQRGPNMQLSHGVHKTPSGDPAKQVKNHQSLAQVLKSSNFLSLLLGPVDSRTFLLPPPIGLPIRHASSQAAISKGTTHHVVSGKSQHVPIIHNETLRNSWEYSETCVTELYDFHAYNFSYVLLRDHRIEFVGVFLDQKGLTGSEKISDRVVMAIEFWEWKGITQLRIVQRAVQAVDSTLQIEVIEGYVLTSHLHGRN</sequence>
<organism evidence="2 3">
    <name type="scientific">Mycena maculata</name>
    <dbReference type="NCBI Taxonomy" id="230809"/>
    <lineage>
        <taxon>Eukaryota</taxon>
        <taxon>Fungi</taxon>
        <taxon>Dikarya</taxon>
        <taxon>Basidiomycota</taxon>
        <taxon>Agaricomycotina</taxon>
        <taxon>Agaricomycetes</taxon>
        <taxon>Agaricomycetidae</taxon>
        <taxon>Agaricales</taxon>
        <taxon>Marasmiineae</taxon>
        <taxon>Mycenaceae</taxon>
        <taxon>Mycena</taxon>
    </lineage>
</organism>
<accession>A0AAD7JCZ1</accession>
<proteinExistence type="predicted"/>
<dbReference type="AlphaFoldDB" id="A0AAD7JCZ1"/>
<dbReference type="EMBL" id="JARJLG010000048">
    <property type="protein sequence ID" value="KAJ7760610.1"/>
    <property type="molecule type" value="Genomic_DNA"/>
</dbReference>
<comment type="caution">
    <text evidence="2">The sequence shown here is derived from an EMBL/GenBank/DDBJ whole genome shotgun (WGS) entry which is preliminary data.</text>
</comment>
<dbReference type="Proteomes" id="UP001215280">
    <property type="component" value="Unassembled WGS sequence"/>
</dbReference>
<feature type="region of interest" description="Disordered" evidence="1">
    <location>
        <begin position="1"/>
        <end position="22"/>
    </location>
</feature>
<gene>
    <name evidence="2" type="ORF">DFH07DRAFT_771700</name>
</gene>
<keyword evidence="3" id="KW-1185">Reference proteome</keyword>
<reference evidence="2" key="1">
    <citation type="submission" date="2023-03" db="EMBL/GenBank/DDBJ databases">
        <title>Massive genome expansion in bonnet fungi (Mycena s.s.) driven by repeated elements and novel gene families across ecological guilds.</title>
        <authorList>
            <consortium name="Lawrence Berkeley National Laboratory"/>
            <person name="Harder C.B."/>
            <person name="Miyauchi S."/>
            <person name="Viragh M."/>
            <person name="Kuo A."/>
            <person name="Thoen E."/>
            <person name="Andreopoulos B."/>
            <person name="Lu D."/>
            <person name="Skrede I."/>
            <person name="Drula E."/>
            <person name="Henrissat B."/>
            <person name="Morin E."/>
            <person name="Kohler A."/>
            <person name="Barry K."/>
            <person name="LaButti K."/>
            <person name="Morin E."/>
            <person name="Salamov A."/>
            <person name="Lipzen A."/>
            <person name="Mereny Z."/>
            <person name="Hegedus B."/>
            <person name="Baldrian P."/>
            <person name="Stursova M."/>
            <person name="Weitz H."/>
            <person name="Taylor A."/>
            <person name="Grigoriev I.V."/>
            <person name="Nagy L.G."/>
            <person name="Martin F."/>
            <person name="Kauserud H."/>
        </authorList>
    </citation>
    <scope>NUCLEOTIDE SEQUENCE</scope>
    <source>
        <strain evidence="2">CBHHK188m</strain>
    </source>
</reference>
<evidence type="ECO:0000256" key="1">
    <source>
        <dbReference type="SAM" id="MobiDB-lite"/>
    </source>
</evidence>
<evidence type="ECO:0000313" key="2">
    <source>
        <dbReference type="EMBL" id="KAJ7760610.1"/>
    </source>
</evidence>
<evidence type="ECO:0000313" key="3">
    <source>
        <dbReference type="Proteomes" id="UP001215280"/>
    </source>
</evidence>
<protein>
    <submittedName>
        <fullName evidence="2">Uncharacterized protein</fullName>
    </submittedName>
</protein>
<name>A0AAD7JCZ1_9AGAR</name>